<comment type="caution">
    <text evidence="2">The sequence shown here is derived from an EMBL/GenBank/DDBJ whole genome shotgun (WGS) entry which is preliminary data.</text>
</comment>
<evidence type="ECO:0000256" key="1">
    <source>
        <dbReference type="SAM" id="MobiDB-lite"/>
    </source>
</evidence>
<name>A0A9N7UM44_PLEPL</name>
<feature type="region of interest" description="Disordered" evidence="1">
    <location>
        <begin position="31"/>
        <end position="51"/>
    </location>
</feature>
<keyword evidence="3" id="KW-1185">Reference proteome</keyword>
<protein>
    <submittedName>
        <fullName evidence="2">Uncharacterized protein</fullName>
    </submittedName>
</protein>
<evidence type="ECO:0000313" key="3">
    <source>
        <dbReference type="Proteomes" id="UP001153269"/>
    </source>
</evidence>
<sequence length="104" mass="11612">MPLGVNGHSCYVAKKTRGQSKMVSYTMVEGDRETITNHSTKPTPTRHHSVPEDVLETGYQCDVPDPGLSRQVSRIRTPCNPLTVSHDNPSYYWVTVRPQAMNLG</sequence>
<accession>A0A9N7UM44</accession>
<gene>
    <name evidence="2" type="ORF">PLEPLA_LOCUS22984</name>
</gene>
<dbReference type="EMBL" id="CADEAL010001703">
    <property type="protein sequence ID" value="CAB1434879.1"/>
    <property type="molecule type" value="Genomic_DNA"/>
</dbReference>
<dbReference type="AlphaFoldDB" id="A0A9N7UM44"/>
<dbReference type="Proteomes" id="UP001153269">
    <property type="component" value="Unassembled WGS sequence"/>
</dbReference>
<reference evidence="2" key="1">
    <citation type="submission" date="2020-03" db="EMBL/GenBank/DDBJ databases">
        <authorList>
            <person name="Weist P."/>
        </authorList>
    </citation>
    <scope>NUCLEOTIDE SEQUENCE</scope>
</reference>
<proteinExistence type="predicted"/>
<evidence type="ECO:0000313" key="2">
    <source>
        <dbReference type="EMBL" id="CAB1434879.1"/>
    </source>
</evidence>
<organism evidence="2 3">
    <name type="scientific">Pleuronectes platessa</name>
    <name type="common">European plaice</name>
    <dbReference type="NCBI Taxonomy" id="8262"/>
    <lineage>
        <taxon>Eukaryota</taxon>
        <taxon>Metazoa</taxon>
        <taxon>Chordata</taxon>
        <taxon>Craniata</taxon>
        <taxon>Vertebrata</taxon>
        <taxon>Euteleostomi</taxon>
        <taxon>Actinopterygii</taxon>
        <taxon>Neopterygii</taxon>
        <taxon>Teleostei</taxon>
        <taxon>Neoteleostei</taxon>
        <taxon>Acanthomorphata</taxon>
        <taxon>Carangaria</taxon>
        <taxon>Pleuronectiformes</taxon>
        <taxon>Pleuronectoidei</taxon>
        <taxon>Pleuronectidae</taxon>
        <taxon>Pleuronectes</taxon>
    </lineage>
</organism>